<evidence type="ECO:0000259" key="1">
    <source>
        <dbReference type="Pfam" id="PF00011"/>
    </source>
</evidence>
<dbReference type="InterPro" id="IPR008978">
    <property type="entry name" value="HSP20-like_chaperone"/>
</dbReference>
<evidence type="ECO:0000313" key="3">
    <source>
        <dbReference type="Proteomes" id="UP000198287"/>
    </source>
</evidence>
<name>A0A226D0K9_FOLCA</name>
<dbReference type="AlphaFoldDB" id="A0A226D0K9"/>
<organism evidence="2 3">
    <name type="scientific">Folsomia candida</name>
    <name type="common">Springtail</name>
    <dbReference type="NCBI Taxonomy" id="158441"/>
    <lineage>
        <taxon>Eukaryota</taxon>
        <taxon>Metazoa</taxon>
        <taxon>Ecdysozoa</taxon>
        <taxon>Arthropoda</taxon>
        <taxon>Hexapoda</taxon>
        <taxon>Collembola</taxon>
        <taxon>Entomobryomorpha</taxon>
        <taxon>Isotomoidea</taxon>
        <taxon>Isotomidae</taxon>
        <taxon>Proisotominae</taxon>
        <taxon>Folsomia</taxon>
    </lineage>
</organism>
<gene>
    <name evidence="2" type="ORF">Fcan01_26076</name>
</gene>
<dbReference type="OrthoDB" id="1431247at2759"/>
<dbReference type="InterPro" id="IPR002068">
    <property type="entry name" value="A-crystallin/Hsp20_dom"/>
</dbReference>
<comment type="caution">
    <text evidence="2">The sequence shown here is derived from an EMBL/GenBank/DDBJ whole genome shotgun (WGS) entry which is preliminary data.</text>
</comment>
<keyword evidence="2" id="KW-0346">Stress response</keyword>
<protein>
    <submittedName>
        <fullName evidence="2">Heat shock protein beta-1</fullName>
    </submittedName>
</protein>
<sequence>MSVENYDLEELSIRTEDGQILVVGKQRKENHAKDAALRSFTRKIAIPEGMEGAGLKWEQGMGSGQWAVVSGEKNGQWAVVSGQWGKNGQWAVGSGEKMGSGQWAVGKEMGSGQWRKVVSSYQIGQYCPCAFLAMVR</sequence>
<dbReference type="Pfam" id="PF00011">
    <property type="entry name" value="HSP20"/>
    <property type="match status" value="1"/>
</dbReference>
<reference evidence="2 3" key="1">
    <citation type="submission" date="2015-12" db="EMBL/GenBank/DDBJ databases">
        <title>The genome of Folsomia candida.</title>
        <authorList>
            <person name="Faddeeva A."/>
            <person name="Derks M.F."/>
            <person name="Anvar Y."/>
            <person name="Smit S."/>
            <person name="Van Straalen N."/>
            <person name="Roelofs D."/>
        </authorList>
    </citation>
    <scope>NUCLEOTIDE SEQUENCE [LARGE SCALE GENOMIC DNA]</scope>
    <source>
        <strain evidence="2 3">VU population</strain>
        <tissue evidence="2">Whole body</tissue>
    </source>
</reference>
<dbReference type="EMBL" id="LNIX01000041">
    <property type="protein sequence ID" value="OXA39112.1"/>
    <property type="molecule type" value="Genomic_DNA"/>
</dbReference>
<dbReference type="Gene3D" id="2.60.40.790">
    <property type="match status" value="1"/>
</dbReference>
<dbReference type="Proteomes" id="UP000198287">
    <property type="component" value="Unassembled WGS sequence"/>
</dbReference>
<accession>A0A226D0K9</accession>
<feature type="domain" description="SHSP" evidence="1">
    <location>
        <begin position="3"/>
        <end position="51"/>
    </location>
</feature>
<evidence type="ECO:0000313" key="2">
    <source>
        <dbReference type="EMBL" id="OXA39112.1"/>
    </source>
</evidence>
<keyword evidence="3" id="KW-1185">Reference proteome</keyword>
<proteinExistence type="predicted"/>